<dbReference type="InterPro" id="IPR005025">
    <property type="entry name" value="FMN_Rdtase-like_dom"/>
</dbReference>
<protein>
    <submittedName>
        <fullName evidence="5">NAD(P)H-dependent oxidoreductase</fullName>
    </submittedName>
</protein>
<name>A0ABY5VRI9_9ACTN</name>
<dbReference type="InterPro" id="IPR051814">
    <property type="entry name" value="NAD(P)H-dep_FMN_reductase"/>
</dbReference>
<dbReference type="Proteomes" id="UP001059617">
    <property type="component" value="Chromosome"/>
</dbReference>
<dbReference type="PANTHER" id="PTHR43408:SF2">
    <property type="entry name" value="FMN REDUCTASE (NADPH)"/>
    <property type="match status" value="1"/>
</dbReference>
<keyword evidence="3" id="KW-0560">Oxidoreductase</keyword>
<evidence type="ECO:0000256" key="1">
    <source>
        <dbReference type="ARBA" id="ARBA00022630"/>
    </source>
</evidence>
<sequence>MDYNMLITVVVGNPKPDSRTLQLALGLAALIEHESEPRVVDLARYAHRIFEWPSEELSELNEAVAASDLVIFGSPTYKATYTGLLKGFLDRYPAAGLKDVCAIPVMTGANRTHAMGPEVNLRPLLVELGAIVPTRGLYFETPHMARADLLLREWVAENAIGLEAIRAIAKVKAGAVAGGAR</sequence>
<keyword evidence="1" id="KW-0285">Flavoprotein</keyword>
<keyword evidence="6" id="KW-1185">Reference proteome</keyword>
<evidence type="ECO:0000256" key="3">
    <source>
        <dbReference type="ARBA" id="ARBA00023002"/>
    </source>
</evidence>
<accession>A0ABY5VRI9</accession>
<dbReference type="PANTHER" id="PTHR43408">
    <property type="entry name" value="FMN REDUCTASE (NADPH)"/>
    <property type="match status" value="1"/>
</dbReference>
<dbReference type="RefSeq" id="WP_259858148.1">
    <property type="nucleotide sequence ID" value="NZ_BAAAST010000009.1"/>
</dbReference>
<feature type="domain" description="NADPH-dependent FMN reductase-like" evidence="4">
    <location>
        <begin position="5"/>
        <end position="136"/>
    </location>
</feature>
<keyword evidence="2" id="KW-0288">FMN</keyword>
<dbReference type="EMBL" id="CP073720">
    <property type="protein sequence ID" value="UWP80388.1"/>
    <property type="molecule type" value="Genomic_DNA"/>
</dbReference>
<dbReference type="SUPFAM" id="SSF52218">
    <property type="entry name" value="Flavoproteins"/>
    <property type="match status" value="1"/>
</dbReference>
<dbReference type="Gene3D" id="3.40.50.360">
    <property type="match status" value="1"/>
</dbReference>
<reference evidence="5" key="2">
    <citation type="submission" date="2022-09" db="EMBL/GenBank/DDBJ databases">
        <title>Biosynthetic gene clusters of Dactylosporangioum fulvum.</title>
        <authorList>
            <person name="Caradec T."/>
        </authorList>
    </citation>
    <scope>NUCLEOTIDE SEQUENCE</scope>
    <source>
        <strain evidence="5">NRRL B-16292</strain>
    </source>
</reference>
<evidence type="ECO:0000313" key="5">
    <source>
        <dbReference type="EMBL" id="UWP80388.1"/>
    </source>
</evidence>
<evidence type="ECO:0000313" key="6">
    <source>
        <dbReference type="Proteomes" id="UP001059617"/>
    </source>
</evidence>
<evidence type="ECO:0000256" key="2">
    <source>
        <dbReference type="ARBA" id="ARBA00022643"/>
    </source>
</evidence>
<gene>
    <name evidence="5" type="ORF">Dfulv_35235</name>
</gene>
<dbReference type="Pfam" id="PF03358">
    <property type="entry name" value="FMN_red"/>
    <property type="match status" value="1"/>
</dbReference>
<reference evidence="5" key="1">
    <citation type="submission" date="2021-04" db="EMBL/GenBank/DDBJ databases">
        <authorList>
            <person name="Hartkoorn R.C."/>
            <person name="Beaudoing E."/>
            <person name="Hot D."/>
        </authorList>
    </citation>
    <scope>NUCLEOTIDE SEQUENCE</scope>
    <source>
        <strain evidence="5">NRRL B-16292</strain>
    </source>
</reference>
<organism evidence="5 6">
    <name type="scientific">Dactylosporangium fulvum</name>
    <dbReference type="NCBI Taxonomy" id="53359"/>
    <lineage>
        <taxon>Bacteria</taxon>
        <taxon>Bacillati</taxon>
        <taxon>Actinomycetota</taxon>
        <taxon>Actinomycetes</taxon>
        <taxon>Micromonosporales</taxon>
        <taxon>Micromonosporaceae</taxon>
        <taxon>Dactylosporangium</taxon>
    </lineage>
</organism>
<proteinExistence type="predicted"/>
<evidence type="ECO:0000259" key="4">
    <source>
        <dbReference type="Pfam" id="PF03358"/>
    </source>
</evidence>
<dbReference type="InterPro" id="IPR029039">
    <property type="entry name" value="Flavoprotein-like_sf"/>
</dbReference>